<dbReference type="EMBL" id="ML977597">
    <property type="protein sequence ID" value="KAF1999206.1"/>
    <property type="molecule type" value="Genomic_DNA"/>
</dbReference>
<dbReference type="InterPro" id="IPR029411">
    <property type="entry name" value="RG-lyase_III"/>
</dbReference>
<dbReference type="PANTHER" id="PTHR36574:SF1">
    <property type="entry name" value="RHAMNOGALACTURONATE LYASE-RELATED"/>
    <property type="match status" value="1"/>
</dbReference>
<keyword evidence="11" id="KW-0624">Polysaccharide degradation</keyword>
<organism evidence="16 17">
    <name type="scientific">Amniculicola lignicola CBS 123094</name>
    <dbReference type="NCBI Taxonomy" id="1392246"/>
    <lineage>
        <taxon>Eukaryota</taxon>
        <taxon>Fungi</taxon>
        <taxon>Dikarya</taxon>
        <taxon>Ascomycota</taxon>
        <taxon>Pezizomycotina</taxon>
        <taxon>Dothideomycetes</taxon>
        <taxon>Pleosporomycetidae</taxon>
        <taxon>Pleosporales</taxon>
        <taxon>Amniculicolaceae</taxon>
        <taxon>Amniculicola</taxon>
    </lineage>
</organism>
<evidence type="ECO:0000259" key="14">
    <source>
        <dbReference type="Pfam" id="PF14683"/>
    </source>
</evidence>
<evidence type="ECO:0000256" key="1">
    <source>
        <dbReference type="ARBA" id="ARBA00001324"/>
    </source>
</evidence>
<dbReference type="OrthoDB" id="114708at2759"/>
<evidence type="ECO:0000256" key="12">
    <source>
        <dbReference type="SAM" id="SignalP"/>
    </source>
</evidence>
<dbReference type="InterPro" id="IPR015364">
    <property type="entry name" value="RhgB_N"/>
</dbReference>
<dbReference type="InterPro" id="IPR013784">
    <property type="entry name" value="Carb-bd-like_fold"/>
</dbReference>
<evidence type="ECO:0000256" key="9">
    <source>
        <dbReference type="ARBA" id="ARBA00023277"/>
    </source>
</evidence>
<evidence type="ECO:0000256" key="8">
    <source>
        <dbReference type="ARBA" id="ARBA00023239"/>
    </source>
</evidence>
<dbReference type="GO" id="GO:0045490">
    <property type="term" value="P:pectin catabolic process"/>
    <property type="evidence" value="ECO:0007669"/>
    <property type="project" value="TreeGrafter"/>
</dbReference>
<feature type="domain" description="Rhamnogalacturonase B N-terminal" evidence="13">
    <location>
        <begin position="20"/>
        <end position="278"/>
    </location>
</feature>
<dbReference type="CDD" id="cd10317">
    <property type="entry name" value="RGL4_C"/>
    <property type="match status" value="1"/>
</dbReference>
<comment type="catalytic activity">
    <reaction evidence="1">
        <text>Endotype eliminative cleavage of L-alpha-rhamnopyranosyl-(1-&gt;4)-alpha-D-galactopyranosyluronic acid bonds of rhamnogalacturonan I domains in ramified hairy regions of pectin leaving L-rhamnopyranose at the reducing end and 4-deoxy-4,5-unsaturated D-galactopyranosyluronic acid at the non-reducing end.</text>
        <dbReference type="EC" id="4.2.2.23"/>
    </reaction>
</comment>
<evidence type="ECO:0000256" key="2">
    <source>
        <dbReference type="ARBA" id="ARBA00004613"/>
    </source>
</evidence>
<evidence type="ECO:0000256" key="11">
    <source>
        <dbReference type="ARBA" id="ARBA00023326"/>
    </source>
</evidence>
<keyword evidence="7" id="KW-1015">Disulfide bond</keyword>
<evidence type="ECO:0000259" key="13">
    <source>
        <dbReference type="Pfam" id="PF09284"/>
    </source>
</evidence>
<gene>
    <name evidence="16" type="ORF">P154DRAFT_437515</name>
</gene>
<keyword evidence="5" id="KW-0964">Secreted</keyword>
<dbReference type="SUPFAM" id="SSF49785">
    <property type="entry name" value="Galactose-binding domain-like"/>
    <property type="match status" value="1"/>
</dbReference>
<keyword evidence="10" id="KW-0961">Cell wall biogenesis/degradation</keyword>
<feature type="chain" id="PRO_5025467964" description="rhamnogalacturonan endolyase" evidence="12">
    <location>
        <begin position="19"/>
        <end position="546"/>
    </location>
</feature>
<evidence type="ECO:0000256" key="5">
    <source>
        <dbReference type="ARBA" id="ARBA00022525"/>
    </source>
</evidence>
<dbReference type="InterPro" id="IPR016590">
    <property type="entry name" value="Rhamnogalacturonase_B"/>
</dbReference>
<comment type="similarity">
    <text evidence="3">Belongs to the polysaccharide lyase 4 family.</text>
</comment>
<accession>A0A6A5WNL8</accession>
<comment type="subcellular location">
    <subcellularLocation>
        <location evidence="2">Secreted</location>
    </subcellularLocation>
</comment>
<evidence type="ECO:0000256" key="7">
    <source>
        <dbReference type="ARBA" id="ARBA00023157"/>
    </source>
</evidence>
<reference evidence="16" key="1">
    <citation type="journal article" date="2020" name="Stud. Mycol.">
        <title>101 Dothideomycetes genomes: a test case for predicting lifestyles and emergence of pathogens.</title>
        <authorList>
            <person name="Haridas S."/>
            <person name="Albert R."/>
            <person name="Binder M."/>
            <person name="Bloem J."/>
            <person name="Labutti K."/>
            <person name="Salamov A."/>
            <person name="Andreopoulos B."/>
            <person name="Baker S."/>
            <person name="Barry K."/>
            <person name="Bills G."/>
            <person name="Bluhm B."/>
            <person name="Cannon C."/>
            <person name="Castanera R."/>
            <person name="Culley D."/>
            <person name="Daum C."/>
            <person name="Ezra D."/>
            <person name="Gonzalez J."/>
            <person name="Henrissat B."/>
            <person name="Kuo A."/>
            <person name="Liang C."/>
            <person name="Lipzen A."/>
            <person name="Lutzoni F."/>
            <person name="Magnuson J."/>
            <person name="Mondo S."/>
            <person name="Nolan M."/>
            <person name="Ohm R."/>
            <person name="Pangilinan J."/>
            <person name="Park H.-J."/>
            <person name="Ramirez L."/>
            <person name="Alfaro M."/>
            <person name="Sun H."/>
            <person name="Tritt A."/>
            <person name="Yoshinaga Y."/>
            <person name="Zwiers L.-H."/>
            <person name="Turgeon B."/>
            <person name="Goodwin S."/>
            <person name="Spatafora J."/>
            <person name="Crous P."/>
            <person name="Grigoriev I."/>
        </authorList>
    </citation>
    <scope>NUCLEOTIDE SEQUENCE</scope>
    <source>
        <strain evidence="16">CBS 123094</strain>
    </source>
</reference>
<feature type="domain" description="Rhamnogalacturonan lyase" evidence="14">
    <location>
        <begin position="371"/>
        <end position="542"/>
    </location>
</feature>
<dbReference type="EC" id="4.2.2.23" evidence="4"/>
<dbReference type="InterPro" id="IPR011013">
    <property type="entry name" value="Gal_mutarotase_sf_dom"/>
</dbReference>
<dbReference type="SUPFAM" id="SSF74650">
    <property type="entry name" value="Galactose mutarotase-like"/>
    <property type="match status" value="1"/>
</dbReference>
<protein>
    <recommendedName>
        <fullName evidence="4">rhamnogalacturonan endolyase</fullName>
        <ecNumber evidence="4">4.2.2.23</ecNumber>
    </recommendedName>
</protein>
<name>A0A6A5WNL8_9PLEO</name>
<dbReference type="InterPro" id="IPR029413">
    <property type="entry name" value="RG-lyase_II"/>
</dbReference>
<dbReference type="InterPro" id="IPR008979">
    <property type="entry name" value="Galactose-bd-like_sf"/>
</dbReference>
<evidence type="ECO:0000313" key="17">
    <source>
        <dbReference type="Proteomes" id="UP000799779"/>
    </source>
</evidence>
<evidence type="ECO:0000313" key="16">
    <source>
        <dbReference type="EMBL" id="KAF1999206.1"/>
    </source>
</evidence>
<dbReference type="Pfam" id="PF09284">
    <property type="entry name" value="RhgB_N"/>
    <property type="match status" value="1"/>
</dbReference>
<dbReference type="Pfam" id="PF14683">
    <property type="entry name" value="CBM-like"/>
    <property type="match status" value="1"/>
</dbReference>
<dbReference type="Gene3D" id="2.60.120.260">
    <property type="entry name" value="Galactose-binding domain-like"/>
    <property type="match status" value="1"/>
</dbReference>
<keyword evidence="8 16" id="KW-0456">Lyase</keyword>
<evidence type="ECO:0000259" key="15">
    <source>
        <dbReference type="Pfam" id="PF14686"/>
    </source>
</evidence>
<dbReference type="PANTHER" id="PTHR36574">
    <property type="entry name" value="RHAMNOGALACTURONATE LYASE-RELATED"/>
    <property type="match status" value="1"/>
</dbReference>
<dbReference type="GO" id="GO:0102210">
    <property type="term" value="F:rhamnogalacturonan endolyase activity"/>
    <property type="evidence" value="ECO:0007669"/>
    <property type="project" value="UniProtKB-EC"/>
</dbReference>
<proteinExistence type="inferred from homology"/>
<dbReference type="GO" id="GO:0030246">
    <property type="term" value="F:carbohydrate binding"/>
    <property type="evidence" value="ECO:0007669"/>
    <property type="project" value="InterPro"/>
</dbReference>
<evidence type="ECO:0000256" key="3">
    <source>
        <dbReference type="ARBA" id="ARBA00010418"/>
    </source>
</evidence>
<sequence>MRFLAALTFLFAPVTVFAAWGYTDDGTNYVVDTGANLVVKVSKSNGDMTSIKFEGVEYNGQAGKNSHVESGLGASTITIKQYTTPANIIKVGVVYGTLKHYLVFRYGNPNVYIFMNKADSSVTVSRYIVRIPPNLFVNDENTDTDWVPDGAPAIESGDINGRDGMTWSKHYSGYKYGRTIDYDYVGYTSSKVGVFLIRSNHEKASGGPFFRSLIRRGGSGGPDLYDIYHYNMGHTDVMRFGLQGPSVLTFTVGGAAPNANLFARKADWSWFDTLEIDGWIPASKRGSIAGVGLANVKSGYQYVVGLKSDQARYWSISSAAWRIDGVLPGTYTLNVYKGELDVVTATVTITAGTTTTVNTLTCVDPADTTAIWRIGEWDGTPKGFLNFQDTPMKPTYMHPSDTRLAAWDAPNFIVGTTPNSGFPGYMWKDINNDHLVYFKLTTAQLALGAKIRIGVTEGQQGGRPAIGVNSWSAALQSDKGQGDTRSLTVGTYRGNNYIYEYTVPASAWIASTSSYQILKISVISGKTSTGYLSPGISIDALDMVSV</sequence>
<feature type="domain" description="Rhamnogalacturonan lyase" evidence="15">
    <location>
        <begin position="292"/>
        <end position="357"/>
    </location>
</feature>
<dbReference type="Pfam" id="PF14686">
    <property type="entry name" value="fn3_3"/>
    <property type="match status" value="1"/>
</dbReference>
<dbReference type="AlphaFoldDB" id="A0A6A5WNL8"/>
<dbReference type="Proteomes" id="UP000799779">
    <property type="component" value="Unassembled WGS sequence"/>
</dbReference>
<keyword evidence="17" id="KW-1185">Reference proteome</keyword>
<evidence type="ECO:0000256" key="6">
    <source>
        <dbReference type="ARBA" id="ARBA00022729"/>
    </source>
</evidence>
<dbReference type="InterPro" id="IPR014718">
    <property type="entry name" value="GH-type_carb-bd"/>
</dbReference>
<dbReference type="Gene3D" id="2.60.40.1120">
    <property type="entry name" value="Carboxypeptidase-like, regulatory domain"/>
    <property type="match status" value="1"/>
</dbReference>
<dbReference type="SUPFAM" id="SSF49452">
    <property type="entry name" value="Starch-binding domain-like"/>
    <property type="match status" value="1"/>
</dbReference>
<keyword evidence="6 12" id="KW-0732">Signal</keyword>
<dbReference type="Gene3D" id="2.70.98.10">
    <property type="match status" value="1"/>
</dbReference>
<evidence type="ECO:0000256" key="10">
    <source>
        <dbReference type="ARBA" id="ARBA00023316"/>
    </source>
</evidence>
<dbReference type="GO" id="GO:0005576">
    <property type="term" value="C:extracellular region"/>
    <property type="evidence" value="ECO:0007669"/>
    <property type="project" value="UniProtKB-SubCell"/>
</dbReference>
<dbReference type="GO" id="GO:0071555">
    <property type="term" value="P:cell wall organization"/>
    <property type="evidence" value="ECO:0007669"/>
    <property type="project" value="UniProtKB-KW"/>
</dbReference>
<keyword evidence="9" id="KW-0119">Carbohydrate metabolism</keyword>
<evidence type="ECO:0000256" key="4">
    <source>
        <dbReference type="ARBA" id="ARBA00012437"/>
    </source>
</evidence>
<feature type="signal peptide" evidence="12">
    <location>
        <begin position="1"/>
        <end position="18"/>
    </location>
</feature>